<dbReference type="NCBIfam" id="TIGR01730">
    <property type="entry name" value="RND_mfp"/>
    <property type="match status" value="1"/>
</dbReference>
<dbReference type="PANTHER" id="PTHR30469">
    <property type="entry name" value="MULTIDRUG RESISTANCE PROTEIN MDTA"/>
    <property type="match status" value="1"/>
</dbReference>
<dbReference type="Gene3D" id="1.10.287.470">
    <property type="entry name" value="Helix hairpin bin"/>
    <property type="match status" value="1"/>
</dbReference>
<evidence type="ECO:0000256" key="1">
    <source>
        <dbReference type="ARBA" id="ARBA00009477"/>
    </source>
</evidence>
<evidence type="ECO:0000256" key="3">
    <source>
        <dbReference type="SAM" id="MobiDB-lite"/>
    </source>
</evidence>
<dbReference type="InterPro" id="IPR058625">
    <property type="entry name" value="MdtA-like_BSH"/>
</dbReference>
<comment type="caution">
    <text evidence="8">The sequence shown here is derived from an EMBL/GenBank/DDBJ whole genome shotgun (WGS) entry which is preliminary data.</text>
</comment>
<feature type="signal peptide" evidence="4">
    <location>
        <begin position="1"/>
        <end position="24"/>
    </location>
</feature>
<evidence type="ECO:0000259" key="7">
    <source>
        <dbReference type="Pfam" id="PF25989"/>
    </source>
</evidence>
<dbReference type="AlphaFoldDB" id="A0A4R5U0Z8"/>
<feature type="domain" description="CusB-like beta-barrel" evidence="6">
    <location>
        <begin position="200"/>
        <end position="276"/>
    </location>
</feature>
<gene>
    <name evidence="8" type="ORF">E2F46_03280</name>
</gene>
<organism evidence="8 9">
    <name type="scientific">Luteimonas aestuarii</name>
    <dbReference type="NCBI Taxonomy" id="453837"/>
    <lineage>
        <taxon>Bacteria</taxon>
        <taxon>Pseudomonadati</taxon>
        <taxon>Pseudomonadota</taxon>
        <taxon>Gammaproteobacteria</taxon>
        <taxon>Lysobacterales</taxon>
        <taxon>Lysobacteraceae</taxon>
        <taxon>Luteimonas</taxon>
    </lineage>
</organism>
<keyword evidence="9" id="KW-1185">Reference proteome</keyword>
<name>A0A4R5U0Z8_9GAMM</name>
<dbReference type="PANTHER" id="PTHR30469:SF16">
    <property type="entry name" value="HAE1 FAMILY EFFLUX PUMP MFP COMPONENT"/>
    <property type="match status" value="1"/>
</dbReference>
<evidence type="ECO:0000259" key="6">
    <source>
        <dbReference type="Pfam" id="PF25954"/>
    </source>
</evidence>
<dbReference type="Pfam" id="PF25917">
    <property type="entry name" value="BSH_RND"/>
    <property type="match status" value="1"/>
</dbReference>
<evidence type="ECO:0000313" key="9">
    <source>
        <dbReference type="Proteomes" id="UP000294796"/>
    </source>
</evidence>
<dbReference type="PROSITE" id="PS51257">
    <property type="entry name" value="PROKAR_LIPOPROTEIN"/>
    <property type="match status" value="1"/>
</dbReference>
<feature type="compositionally biased region" description="Low complexity" evidence="3">
    <location>
        <begin position="351"/>
        <end position="369"/>
    </location>
</feature>
<feature type="domain" description="YknX-like C-terminal permuted SH3-like" evidence="7">
    <location>
        <begin position="280"/>
        <end position="348"/>
    </location>
</feature>
<dbReference type="Pfam" id="PF25989">
    <property type="entry name" value="YknX_C"/>
    <property type="match status" value="1"/>
</dbReference>
<protein>
    <submittedName>
        <fullName evidence="8">Efflux RND transporter periplasmic adaptor subunit</fullName>
    </submittedName>
</protein>
<feature type="domain" description="Multidrug resistance protein MdtA-like barrel-sandwich hybrid" evidence="5">
    <location>
        <begin position="69"/>
        <end position="192"/>
    </location>
</feature>
<dbReference type="EMBL" id="SMTF01000002">
    <property type="protein sequence ID" value="TDK27239.1"/>
    <property type="molecule type" value="Genomic_DNA"/>
</dbReference>
<proteinExistence type="inferred from homology"/>
<accession>A0A4R5U0Z8</accession>
<dbReference type="Proteomes" id="UP000294796">
    <property type="component" value="Unassembled WGS sequence"/>
</dbReference>
<keyword evidence="4" id="KW-0732">Signal</keyword>
<evidence type="ECO:0000256" key="4">
    <source>
        <dbReference type="SAM" id="SignalP"/>
    </source>
</evidence>
<evidence type="ECO:0000313" key="8">
    <source>
        <dbReference type="EMBL" id="TDK27239.1"/>
    </source>
</evidence>
<comment type="similarity">
    <text evidence="1">Belongs to the membrane fusion protein (MFP) (TC 8.A.1) family.</text>
</comment>
<evidence type="ECO:0000256" key="2">
    <source>
        <dbReference type="SAM" id="Coils"/>
    </source>
</evidence>
<evidence type="ECO:0000259" key="5">
    <source>
        <dbReference type="Pfam" id="PF25917"/>
    </source>
</evidence>
<dbReference type="InterPro" id="IPR058792">
    <property type="entry name" value="Beta-barrel_RND_2"/>
</dbReference>
<dbReference type="SUPFAM" id="SSF111369">
    <property type="entry name" value="HlyD-like secretion proteins"/>
    <property type="match status" value="1"/>
</dbReference>
<dbReference type="OrthoDB" id="9783047at2"/>
<dbReference type="Gene3D" id="2.40.30.170">
    <property type="match status" value="1"/>
</dbReference>
<dbReference type="GO" id="GO:1990281">
    <property type="term" value="C:efflux pump complex"/>
    <property type="evidence" value="ECO:0007669"/>
    <property type="project" value="TreeGrafter"/>
</dbReference>
<sequence>MPPSRRCRSSLPILGVLLACTLLAGCGDGGRAATGPQSAPAAVVTTQVVGIQPWGDTIAALGTVQARESVTLTAKVSETVERVHFESGQEVAAGAELVTLSGNQQRAALQAAEASAREAEQQLRRGSELVQQQLIARSQLDTQQATRDAAVAQVAQMRANLSDRSIRAPFAGMLGLRQVSPGSLVTPGTALATLDDISRVYVDFPVPEVQLAQLAVGQSLSGTSAAWPGETFTGTVSTIDARIDATTRAVVVRGDFPNPDRRLRPGMLVQVTLQRPQREALVVPEIAVVQVGRETFVWRVREDDTVERATVQVGERRAGRVEVVTGLSDGDRIVVDGTGKLRPGMAITEGPAAAPQAPADADAPAATGG</sequence>
<dbReference type="Gene3D" id="2.40.50.100">
    <property type="match status" value="1"/>
</dbReference>
<dbReference type="Gene3D" id="2.40.420.20">
    <property type="match status" value="1"/>
</dbReference>
<dbReference type="InterPro" id="IPR058637">
    <property type="entry name" value="YknX-like_C"/>
</dbReference>
<dbReference type="GO" id="GO:0015562">
    <property type="term" value="F:efflux transmembrane transporter activity"/>
    <property type="evidence" value="ECO:0007669"/>
    <property type="project" value="TreeGrafter"/>
</dbReference>
<reference evidence="8 9" key="1">
    <citation type="submission" date="2019-03" db="EMBL/GenBank/DDBJ databases">
        <title>Luteimonas zhaokaii sp.nov., isolated from the rectal contents of Plateau pika in Yushu, Qinghai Province, China.</title>
        <authorList>
            <person name="Zhang G."/>
        </authorList>
    </citation>
    <scope>NUCLEOTIDE SEQUENCE [LARGE SCALE GENOMIC DNA]</scope>
    <source>
        <strain evidence="8 9">B9</strain>
    </source>
</reference>
<dbReference type="Pfam" id="PF25954">
    <property type="entry name" value="Beta-barrel_RND_2"/>
    <property type="match status" value="1"/>
</dbReference>
<feature type="chain" id="PRO_5020379267" evidence="4">
    <location>
        <begin position="25"/>
        <end position="369"/>
    </location>
</feature>
<dbReference type="InterPro" id="IPR006143">
    <property type="entry name" value="RND_pump_MFP"/>
</dbReference>
<dbReference type="FunFam" id="2.40.30.170:FF:000010">
    <property type="entry name" value="Efflux RND transporter periplasmic adaptor subunit"/>
    <property type="match status" value="1"/>
</dbReference>
<dbReference type="RefSeq" id="WP_133320739.1">
    <property type="nucleotide sequence ID" value="NZ_SMTF01000002.1"/>
</dbReference>
<feature type="region of interest" description="Disordered" evidence="3">
    <location>
        <begin position="348"/>
        <end position="369"/>
    </location>
</feature>
<keyword evidence="2" id="KW-0175">Coiled coil</keyword>
<feature type="coiled-coil region" evidence="2">
    <location>
        <begin position="102"/>
        <end position="129"/>
    </location>
</feature>